<dbReference type="AlphaFoldDB" id="A0A2S6NHP0"/>
<reference evidence="2 3" key="1">
    <citation type="journal article" date="2018" name="Arch. Microbiol.">
        <title>New insights into the metabolic potential of the phototrophic purple bacterium Rhodopila globiformis DSM 161(T) from its draft genome sequence and evidence for a vanadium-dependent nitrogenase.</title>
        <authorList>
            <person name="Imhoff J.F."/>
            <person name="Rahn T."/>
            <person name="Kunzel S."/>
            <person name="Neulinger S.C."/>
        </authorList>
    </citation>
    <scope>NUCLEOTIDE SEQUENCE [LARGE SCALE GENOMIC DNA]</scope>
    <source>
        <strain evidence="2 3">DSM 161</strain>
    </source>
</reference>
<proteinExistence type="predicted"/>
<keyword evidence="3" id="KW-1185">Reference proteome</keyword>
<sequence length="274" mass="30286">MDGDVDVGAGPLPRSVPDSSPGRIDLIVREGRGRLGGTMFLDLLIQRARANGRRVKPMDGDLKSRTLSTLYPSKDPRGRAIEDGASSPVSDDIAHQKDWIQEQLNQMTEDRVSRILDLSGGDRVMQELVLDLMLKDFCGDFGIGLTNIVMLGPDVEDFNHAMERFKAEDSRGDRVIFVLNEGVIRQGQTTEGAFTTIIKHPDFVAALKGGAQYILLRRLSCMHVLRERGIGFYDAAAGRPDRSGAKVPPTVQHMTKVWLGAFERSSEDIAEWLP</sequence>
<dbReference type="OrthoDB" id="7218005at2"/>
<evidence type="ECO:0000313" key="2">
    <source>
        <dbReference type="EMBL" id="PPQ34165.1"/>
    </source>
</evidence>
<dbReference type="Proteomes" id="UP000239724">
    <property type="component" value="Unassembled WGS sequence"/>
</dbReference>
<accession>A0A2S6NHP0</accession>
<protein>
    <submittedName>
        <fullName evidence="2">Uncharacterized protein</fullName>
    </submittedName>
</protein>
<dbReference type="RefSeq" id="WP_104519153.1">
    <property type="nucleotide sequence ID" value="NZ_NHRY01000128.1"/>
</dbReference>
<gene>
    <name evidence="2" type="ORF">CCS01_12350</name>
</gene>
<evidence type="ECO:0000256" key="1">
    <source>
        <dbReference type="SAM" id="MobiDB-lite"/>
    </source>
</evidence>
<comment type="caution">
    <text evidence="2">The sequence shown here is derived from an EMBL/GenBank/DDBJ whole genome shotgun (WGS) entry which is preliminary data.</text>
</comment>
<dbReference type="EMBL" id="NHRY01000128">
    <property type="protein sequence ID" value="PPQ34165.1"/>
    <property type="molecule type" value="Genomic_DNA"/>
</dbReference>
<organism evidence="2 3">
    <name type="scientific">Rhodopila globiformis</name>
    <name type="common">Rhodopseudomonas globiformis</name>
    <dbReference type="NCBI Taxonomy" id="1071"/>
    <lineage>
        <taxon>Bacteria</taxon>
        <taxon>Pseudomonadati</taxon>
        <taxon>Pseudomonadota</taxon>
        <taxon>Alphaproteobacteria</taxon>
        <taxon>Acetobacterales</taxon>
        <taxon>Acetobacteraceae</taxon>
        <taxon>Rhodopila</taxon>
    </lineage>
</organism>
<feature type="region of interest" description="Disordered" evidence="1">
    <location>
        <begin position="1"/>
        <end position="23"/>
    </location>
</feature>
<name>A0A2S6NHP0_RHOGL</name>
<feature type="region of interest" description="Disordered" evidence="1">
    <location>
        <begin position="55"/>
        <end position="92"/>
    </location>
</feature>
<evidence type="ECO:0000313" key="3">
    <source>
        <dbReference type="Proteomes" id="UP000239724"/>
    </source>
</evidence>